<dbReference type="InterPro" id="IPR011089">
    <property type="entry name" value="GmrSD_C"/>
</dbReference>
<dbReference type="Pfam" id="PF07510">
    <property type="entry name" value="GmrSD_C"/>
    <property type="match status" value="1"/>
</dbReference>
<accession>A0AAW8FN55</accession>
<organism evidence="3 4">
    <name type="scientific">Streptomyces canus</name>
    <dbReference type="NCBI Taxonomy" id="58343"/>
    <lineage>
        <taxon>Bacteria</taxon>
        <taxon>Bacillati</taxon>
        <taxon>Actinomycetota</taxon>
        <taxon>Actinomycetes</taxon>
        <taxon>Kitasatosporales</taxon>
        <taxon>Streptomycetaceae</taxon>
        <taxon>Streptomyces</taxon>
        <taxon>Streptomyces aurantiacus group</taxon>
    </lineage>
</organism>
<evidence type="ECO:0000313" key="4">
    <source>
        <dbReference type="Proteomes" id="UP001234216"/>
    </source>
</evidence>
<reference evidence="3" key="1">
    <citation type="submission" date="2023-07" db="EMBL/GenBank/DDBJ databases">
        <title>Comparative genomics of wheat-associated soil bacteria to identify genetic determinants of phenazine resistance.</title>
        <authorList>
            <person name="Mouncey N."/>
        </authorList>
    </citation>
    <scope>NUCLEOTIDE SEQUENCE</scope>
    <source>
        <strain evidence="3">V4I22</strain>
    </source>
</reference>
<evidence type="ECO:0000313" key="3">
    <source>
        <dbReference type="EMBL" id="MDQ0911114.1"/>
    </source>
</evidence>
<feature type="domain" description="GmrSD restriction endonucleases C-terminal" evidence="2">
    <location>
        <begin position="485"/>
        <end position="642"/>
    </location>
</feature>
<evidence type="ECO:0008006" key="5">
    <source>
        <dbReference type="Google" id="ProtNLM"/>
    </source>
</evidence>
<name>A0AAW8FN55_9ACTN</name>
<dbReference type="Pfam" id="PF03235">
    <property type="entry name" value="GmrSD_N"/>
    <property type="match status" value="1"/>
</dbReference>
<dbReference type="AlphaFoldDB" id="A0AAW8FN55"/>
<dbReference type="EMBL" id="JAUSZV010000005">
    <property type="protein sequence ID" value="MDQ0911114.1"/>
    <property type="molecule type" value="Genomic_DNA"/>
</dbReference>
<dbReference type="InterPro" id="IPR004919">
    <property type="entry name" value="GmrSD_N"/>
</dbReference>
<dbReference type="PANTHER" id="PTHR35149">
    <property type="entry name" value="SLL5132 PROTEIN"/>
    <property type="match status" value="1"/>
</dbReference>
<dbReference type="PANTHER" id="PTHR35149:SF2">
    <property type="entry name" value="DUF262 DOMAIN-CONTAINING PROTEIN"/>
    <property type="match status" value="1"/>
</dbReference>
<sequence>MRCAKALRFGSKESHWDSSAFRSREAAGSPIGLRPGLEIDTVGGTRVLWGAMRADTVDLRRIFGRDIRYTVPLFQRPYVWNRDENWTALWEDIRRTVERAEWAAQTGDTVAPHFLGAVVFDETPYLSSNLETRQVIDGQQRLTTLQLFLFSARLSATALDHERSVRLLSKFLENDEDLFDSGQHPDHRYKVWPTNADRDEFRSVMLGEGGDGRLAGAVAYFQQEIDAWLAESPEPHERLGTLVQTMREQLRLVIIDLEEHDDAQVVFETLNSRGTPLEHADLIKNLLFRNAEHSGADVDRLYKAYWAPFDQDEWRTEQTTGRITRSRLDVFLTYWLTMRTGREFTASSLFKEFESWLNSASAPSEDVFAELARYAEIYERIDQHPLHGVEGRFLYRMKVMQTSTPMPLLLFLYGLDDAVLPAERRHRAIRAIDSYLVRRAILNLSSRDYNNVFRDLVTAASRQPEHADEVIIKALSAMQGHHRQWPTDMEFRTALEQDPIYTRLYRHRVRILLEALEDELRTDHTEQLIVPVGEQLGAKLTIEHVMPQSWRDNWPPLDDDPSEGADRDELVHTLGNLTLVTARLNPALGNMAWHDKRKWLSEHSLLRLTHGTLLNPPPTAEINGWASTWNEHRINARGAHLASLALSIWPLADQLLAAPVTPELDSR</sequence>
<gene>
    <name evidence="3" type="ORF">QFZ22_007099</name>
</gene>
<evidence type="ECO:0000259" key="2">
    <source>
        <dbReference type="Pfam" id="PF07510"/>
    </source>
</evidence>
<feature type="domain" description="GmrSD restriction endonucleases N-terminal" evidence="1">
    <location>
        <begin position="61"/>
        <end position="288"/>
    </location>
</feature>
<comment type="caution">
    <text evidence="3">The sequence shown here is derived from an EMBL/GenBank/DDBJ whole genome shotgun (WGS) entry which is preliminary data.</text>
</comment>
<protein>
    <recommendedName>
        <fullName evidence="5">DUF262 domain-containing protein</fullName>
    </recommendedName>
</protein>
<proteinExistence type="predicted"/>
<dbReference type="Proteomes" id="UP001234216">
    <property type="component" value="Unassembled WGS sequence"/>
</dbReference>
<evidence type="ECO:0000259" key="1">
    <source>
        <dbReference type="Pfam" id="PF03235"/>
    </source>
</evidence>